<accession>A0A6A6TNI1</accession>
<keyword evidence="2" id="KW-1185">Reference proteome</keyword>
<gene>
    <name evidence="1" type="ORF">K491DRAFT_419981</name>
</gene>
<proteinExistence type="predicted"/>
<dbReference type="EMBL" id="MU004293">
    <property type="protein sequence ID" value="KAF2661615.1"/>
    <property type="molecule type" value="Genomic_DNA"/>
</dbReference>
<sequence length="77" mass="8579">MPNKNTNLASVYTAYNVSKVLLYGLGSRYADSRAELGPGLCRDHSIPFTPQMTFANAIGRFYLHDTFFCGLLAKRLC</sequence>
<evidence type="ECO:0000313" key="2">
    <source>
        <dbReference type="Proteomes" id="UP000799324"/>
    </source>
</evidence>
<dbReference type="Proteomes" id="UP000799324">
    <property type="component" value="Unassembled WGS sequence"/>
</dbReference>
<reference evidence="1" key="1">
    <citation type="journal article" date="2020" name="Stud. Mycol.">
        <title>101 Dothideomycetes genomes: a test case for predicting lifestyles and emergence of pathogens.</title>
        <authorList>
            <person name="Haridas S."/>
            <person name="Albert R."/>
            <person name="Binder M."/>
            <person name="Bloem J."/>
            <person name="Labutti K."/>
            <person name="Salamov A."/>
            <person name="Andreopoulos B."/>
            <person name="Baker S."/>
            <person name="Barry K."/>
            <person name="Bills G."/>
            <person name="Bluhm B."/>
            <person name="Cannon C."/>
            <person name="Castanera R."/>
            <person name="Culley D."/>
            <person name="Daum C."/>
            <person name="Ezra D."/>
            <person name="Gonzalez J."/>
            <person name="Henrissat B."/>
            <person name="Kuo A."/>
            <person name="Liang C."/>
            <person name="Lipzen A."/>
            <person name="Lutzoni F."/>
            <person name="Magnuson J."/>
            <person name="Mondo S."/>
            <person name="Nolan M."/>
            <person name="Ohm R."/>
            <person name="Pangilinan J."/>
            <person name="Park H.-J."/>
            <person name="Ramirez L."/>
            <person name="Alfaro M."/>
            <person name="Sun H."/>
            <person name="Tritt A."/>
            <person name="Yoshinaga Y."/>
            <person name="Zwiers L.-H."/>
            <person name="Turgeon B."/>
            <person name="Goodwin S."/>
            <person name="Spatafora J."/>
            <person name="Crous P."/>
            <person name="Grigoriev I."/>
        </authorList>
    </citation>
    <scope>NUCLEOTIDE SEQUENCE</scope>
    <source>
        <strain evidence="1">CBS 122681</strain>
    </source>
</reference>
<dbReference type="AlphaFoldDB" id="A0A6A6TNI1"/>
<name>A0A6A6TNI1_9PLEO</name>
<evidence type="ECO:0000313" key="1">
    <source>
        <dbReference type="EMBL" id="KAF2661615.1"/>
    </source>
</evidence>
<protein>
    <submittedName>
        <fullName evidence="1">Uncharacterized protein</fullName>
    </submittedName>
</protein>
<organism evidence="1 2">
    <name type="scientific">Lophiostoma macrostomum CBS 122681</name>
    <dbReference type="NCBI Taxonomy" id="1314788"/>
    <lineage>
        <taxon>Eukaryota</taxon>
        <taxon>Fungi</taxon>
        <taxon>Dikarya</taxon>
        <taxon>Ascomycota</taxon>
        <taxon>Pezizomycotina</taxon>
        <taxon>Dothideomycetes</taxon>
        <taxon>Pleosporomycetidae</taxon>
        <taxon>Pleosporales</taxon>
        <taxon>Lophiostomataceae</taxon>
        <taxon>Lophiostoma</taxon>
    </lineage>
</organism>